<evidence type="ECO:0000313" key="1">
    <source>
        <dbReference type="EMBL" id="PIZ44601.1"/>
    </source>
</evidence>
<reference evidence="2" key="1">
    <citation type="submission" date="2017-09" db="EMBL/GenBank/DDBJ databases">
        <title>Depth-based differentiation of microbial function through sediment-hosted aquifers and enrichment of novel symbionts in the deep terrestrial subsurface.</title>
        <authorList>
            <person name="Probst A.J."/>
            <person name="Ladd B."/>
            <person name="Jarett J.K."/>
            <person name="Geller-Mcgrath D.E."/>
            <person name="Sieber C.M.K."/>
            <person name="Emerson J.B."/>
            <person name="Anantharaman K."/>
            <person name="Thomas B.C."/>
            <person name="Malmstrom R."/>
            <person name="Stieglmeier M."/>
            <person name="Klingl A."/>
            <person name="Woyke T."/>
            <person name="Ryan C.M."/>
            <person name="Banfield J.F."/>
        </authorList>
    </citation>
    <scope>NUCLEOTIDE SEQUENCE [LARGE SCALE GENOMIC DNA]</scope>
</reference>
<dbReference type="Proteomes" id="UP000230553">
    <property type="component" value="Unassembled WGS sequence"/>
</dbReference>
<accession>A0A2M7TFG1</accession>
<dbReference type="EMBL" id="PFNM01000042">
    <property type="protein sequence ID" value="PIZ44601.1"/>
    <property type="molecule type" value="Genomic_DNA"/>
</dbReference>
<gene>
    <name evidence="1" type="ORF">COY31_02330</name>
</gene>
<comment type="caution">
    <text evidence="1">The sequence shown here is derived from an EMBL/GenBank/DDBJ whole genome shotgun (WGS) entry which is preliminary data.</text>
</comment>
<protein>
    <recommendedName>
        <fullName evidence="3">DUF5667 domain-containing protein</fullName>
    </recommendedName>
</protein>
<evidence type="ECO:0000313" key="2">
    <source>
        <dbReference type="Proteomes" id="UP000230553"/>
    </source>
</evidence>
<dbReference type="AlphaFoldDB" id="A0A2M7TFG1"/>
<organism evidence="1 2">
    <name type="scientific">Candidatus Wolfebacteria bacterium CG_4_10_14_0_2_um_filter_39_18</name>
    <dbReference type="NCBI Taxonomy" id="1975061"/>
    <lineage>
        <taxon>Bacteria</taxon>
        <taxon>Candidatus Wolfeibacteriota</taxon>
    </lineage>
</organism>
<name>A0A2M7TFG1_9BACT</name>
<sequence>MFSNIYSKIPKRIKMLILFIIIISAAFLAFQFWFADAKKVPSDFLQARQQASLIASEIVAISGQSTNNLSQISQLDKEGKYTEALILVSQELERNKEARDKAIKLSVQLETMAKNLSAISPVSAGQTALEAITSETSLISKLIDYNDDLTKLLEVLQSKFLGKYGGDKIPELIAKINDDVKIINELNQKFNSVMENFDNS</sequence>
<evidence type="ECO:0008006" key="3">
    <source>
        <dbReference type="Google" id="ProtNLM"/>
    </source>
</evidence>
<proteinExistence type="predicted"/>